<dbReference type="PANTHER" id="PTHR35535">
    <property type="entry name" value="HEAT SHOCK PROTEIN HSLJ"/>
    <property type="match status" value="1"/>
</dbReference>
<accession>A0ABZ0WAI7</accession>
<dbReference type="PROSITE" id="PS51257">
    <property type="entry name" value="PROKAR_LIPOPROTEIN"/>
    <property type="match status" value="1"/>
</dbReference>
<dbReference type="InterPro" id="IPR038670">
    <property type="entry name" value="HslJ-like_sf"/>
</dbReference>
<dbReference type="Proteomes" id="UP001325680">
    <property type="component" value="Chromosome"/>
</dbReference>
<gene>
    <name evidence="2" type="ORF">U0035_09090</name>
</gene>
<protein>
    <submittedName>
        <fullName evidence="2">META domain-containing protein</fullName>
    </submittedName>
</protein>
<dbReference type="Gene3D" id="2.40.128.270">
    <property type="match status" value="1"/>
</dbReference>
<evidence type="ECO:0000313" key="3">
    <source>
        <dbReference type="Proteomes" id="UP001325680"/>
    </source>
</evidence>
<feature type="domain" description="DUF306" evidence="1">
    <location>
        <begin position="149"/>
        <end position="248"/>
    </location>
</feature>
<sequence length="256" mass="28298">MNRSYRLLYIILVGLSIVACSRKGAPLVSSMQTEGLHHKWKVKSADGMPAGGDVYIDLRDIRHSGATAGCRYFSFTPKFGHNNRMQIANISTHLLSCTDNLADQTLKLSLESVYSFSVTDKLLRLLAKDGHIVFSAERASDDEGNSISRKWLIQEMINANNEQLTKGKSFLDLTDLARAQAGVGCNRFSFKVTADHTYHMALGDAATTEMYCKDAAANESVFSKLLPLVNKYQVVGNSLKLFDKDNVLLLLATEIL</sequence>
<dbReference type="PANTHER" id="PTHR35535:SF1">
    <property type="entry name" value="HEAT SHOCK PROTEIN HSLJ"/>
    <property type="match status" value="1"/>
</dbReference>
<dbReference type="InterPro" id="IPR053147">
    <property type="entry name" value="Hsp_HslJ-like"/>
</dbReference>
<name>A0ABZ0WAI7_9BACT</name>
<reference evidence="2 3" key="1">
    <citation type="submission" date="2023-12" db="EMBL/GenBank/DDBJ databases">
        <title>Genome sequencing and assembly of bacterial species from a model synthetic community.</title>
        <authorList>
            <person name="Hogle S.L."/>
        </authorList>
    </citation>
    <scope>NUCLEOTIDE SEQUENCE [LARGE SCALE GENOMIC DNA]</scope>
    <source>
        <strain evidence="2 3">HAMBI_3031</strain>
    </source>
</reference>
<keyword evidence="3" id="KW-1185">Reference proteome</keyword>
<dbReference type="RefSeq" id="WP_162817946.1">
    <property type="nucleotide sequence ID" value="NZ_CP139960.1"/>
</dbReference>
<dbReference type="InterPro" id="IPR005184">
    <property type="entry name" value="DUF306_Meta_HslJ"/>
</dbReference>
<evidence type="ECO:0000313" key="2">
    <source>
        <dbReference type="EMBL" id="WQD40297.1"/>
    </source>
</evidence>
<proteinExistence type="predicted"/>
<evidence type="ECO:0000259" key="1">
    <source>
        <dbReference type="Pfam" id="PF03724"/>
    </source>
</evidence>
<dbReference type="EMBL" id="CP139960">
    <property type="protein sequence ID" value="WQD40297.1"/>
    <property type="molecule type" value="Genomic_DNA"/>
</dbReference>
<organism evidence="2 3">
    <name type="scientific">Niabella yanshanensis</name>
    <dbReference type="NCBI Taxonomy" id="577386"/>
    <lineage>
        <taxon>Bacteria</taxon>
        <taxon>Pseudomonadati</taxon>
        <taxon>Bacteroidota</taxon>
        <taxon>Chitinophagia</taxon>
        <taxon>Chitinophagales</taxon>
        <taxon>Chitinophagaceae</taxon>
        <taxon>Niabella</taxon>
    </lineage>
</organism>
<dbReference type="Pfam" id="PF03724">
    <property type="entry name" value="META"/>
    <property type="match status" value="1"/>
</dbReference>